<comment type="caution">
    <text evidence="1">The sequence shown here is derived from an EMBL/GenBank/DDBJ whole genome shotgun (WGS) entry which is preliminary data.</text>
</comment>
<evidence type="ECO:0000313" key="2">
    <source>
        <dbReference type="Proteomes" id="UP000253383"/>
    </source>
</evidence>
<proteinExistence type="predicted"/>
<keyword evidence="2" id="KW-1185">Reference proteome</keyword>
<gene>
    <name evidence="1" type="ORF">DUE52_15205</name>
</gene>
<dbReference type="GO" id="GO:0016740">
    <property type="term" value="F:transferase activity"/>
    <property type="evidence" value="ECO:0007669"/>
    <property type="project" value="UniProtKB-KW"/>
</dbReference>
<name>A0A368JME5_9BACT</name>
<dbReference type="Proteomes" id="UP000253383">
    <property type="component" value="Unassembled WGS sequence"/>
</dbReference>
<dbReference type="EMBL" id="QOWE01000011">
    <property type="protein sequence ID" value="RCR68827.1"/>
    <property type="molecule type" value="Genomic_DNA"/>
</dbReference>
<dbReference type="NCBIfam" id="TIGR03573">
    <property type="entry name" value="WbuX"/>
    <property type="match status" value="1"/>
</dbReference>
<keyword evidence="1" id="KW-0808">Transferase</keyword>
<dbReference type="RefSeq" id="WP_114406877.1">
    <property type="nucleotide sequence ID" value="NZ_QOWE01000011.1"/>
</dbReference>
<dbReference type="InterPro" id="IPR014729">
    <property type="entry name" value="Rossmann-like_a/b/a_fold"/>
</dbReference>
<evidence type="ECO:0000313" key="1">
    <source>
        <dbReference type="EMBL" id="RCR68827.1"/>
    </source>
</evidence>
<sequence length="423" mass="49497">MITVPKDFLAKWKNGPSEKPLAFSRSERRHRHSRDRSAAADSLKFTKVDNFRRCSRCVLDTTVSDIWFDAAGVCKYCYIHDEMERLHPLKNMEEDLQRIVKRIKKAGRNKTYDCIVGVSGGRDSIYTLFLARKLGLRPLAVYFDNGWNTEIAVSNIRKATDLLRVDLHTVLADLEEFKDLQRAFLKASVPDADIPTVYAIHSVLYETAAKQGIGYILHGHSFRTEGTSPISWTYMDGRYIKNVHRRFGSGVIRSFKIMMLPYLLYYSFVKRIREVRLLEYIDYNKKKVDEILAHDLGWVYYGGYHHKNLYTKFFQSFLLPNKFNIDKRKTELSALVRSGQKTREEAIAELEASAYQYDRSVVIYAVAKLGWTLEEWERVYHRAPRSHKDFKTYLPLIRLLRLPIWVACKLRILPHILYLKYAS</sequence>
<reference evidence="1 2" key="1">
    <citation type="submission" date="2018-07" db="EMBL/GenBank/DDBJ databases">
        <title>Genome analysis of Larkinella rosea.</title>
        <authorList>
            <person name="Zhou Z."/>
            <person name="Wang G."/>
        </authorList>
    </citation>
    <scope>NUCLEOTIDE SEQUENCE [LARGE SCALE GENOMIC DNA]</scope>
    <source>
        <strain evidence="2">zzj9</strain>
    </source>
</reference>
<dbReference type="OrthoDB" id="702at2"/>
<accession>A0A368JME5</accession>
<organism evidence="1 2">
    <name type="scientific">Larkinella punicea</name>
    <dbReference type="NCBI Taxonomy" id="2315727"/>
    <lineage>
        <taxon>Bacteria</taxon>
        <taxon>Pseudomonadati</taxon>
        <taxon>Bacteroidota</taxon>
        <taxon>Cytophagia</taxon>
        <taxon>Cytophagales</taxon>
        <taxon>Spirosomataceae</taxon>
        <taxon>Larkinella</taxon>
    </lineage>
</organism>
<protein>
    <submittedName>
        <fullName evidence="1">N-acetyl sugar amidotransferase</fullName>
    </submittedName>
</protein>
<dbReference type="SUPFAM" id="SSF52402">
    <property type="entry name" value="Adenine nucleotide alpha hydrolases-like"/>
    <property type="match status" value="1"/>
</dbReference>
<dbReference type="InterPro" id="IPR020022">
    <property type="entry name" value="N-acetyl_sugar_amidoTrfase"/>
</dbReference>
<dbReference type="AlphaFoldDB" id="A0A368JME5"/>
<dbReference type="Gene3D" id="3.40.50.620">
    <property type="entry name" value="HUPs"/>
    <property type="match status" value="1"/>
</dbReference>